<dbReference type="EMBL" id="CYHB01000004">
    <property type="protein sequence ID" value="CUA87010.1"/>
    <property type="molecule type" value="Genomic_DNA"/>
</dbReference>
<keyword evidence="1" id="KW-1133">Transmembrane helix</keyword>
<keyword evidence="3" id="KW-1185">Reference proteome</keyword>
<sequence>MLIRRQNSYQNVNYQQGFTLVELIIVIVLVGILAVTAGPRIFGSGGVDQVVTERQLISLLRLQQQRAMQDMANPCYGISMTSAQISPYECGASINAARLIQVPNTNTINVVSSISGAATGFYFNSLGCPVSTSHATVAESCGQSSVEIQITGANARQICVQSQGYIRPGACS</sequence>
<dbReference type="InterPro" id="IPR045584">
    <property type="entry name" value="Pilin-like"/>
</dbReference>
<keyword evidence="1" id="KW-0472">Membrane</keyword>
<evidence type="ECO:0000256" key="1">
    <source>
        <dbReference type="SAM" id="Phobius"/>
    </source>
</evidence>
<feature type="transmembrane region" description="Helical" evidence="1">
    <location>
        <begin position="20"/>
        <end position="42"/>
    </location>
</feature>
<evidence type="ECO:0000313" key="3">
    <source>
        <dbReference type="Proteomes" id="UP000182598"/>
    </source>
</evidence>
<accession>A0A0K6H842</accession>
<gene>
    <name evidence="2" type="ORF">Ga0061064_1690</name>
</gene>
<reference evidence="3" key="1">
    <citation type="submission" date="2015-08" db="EMBL/GenBank/DDBJ databases">
        <authorList>
            <person name="Varghese N."/>
        </authorList>
    </citation>
    <scope>NUCLEOTIDE SEQUENCE [LARGE SCALE GENOMIC DNA]</scope>
    <source>
        <strain evidence="3">DSM 27808</strain>
    </source>
</reference>
<protein>
    <submittedName>
        <fullName evidence="2">Prepilin-type N-terminal cleavage/methylation domain</fullName>
    </submittedName>
</protein>
<dbReference type="InterPro" id="IPR012902">
    <property type="entry name" value="N_methyl_site"/>
</dbReference>
<name>A0A0K6H842_9GAMM</name>
<dbReference type="Pfam" id="PF07963">
    <property type="entry name" value="N_methyl"/>
    <property type="match status" value="1"/>
</dbReference>
<dbReference type="PROSITE" id="PS00409">
    <property type="entry name" value="PROKAR_NTER_METHYL"/>
    <property type="match status" value="1"/>
</dbReference>
<proteinExistence type="predicted"/>
<keyword evidence="1" id="KW-0812">Transmembrane</keyword>
<dbReference type="NCBIfam" id="TIGR02532">
    <property type="entry name" value="IV_pilin_GFxxxE"/>
    <property type="match status" value="1"/>
</dbReference>
<dbReference type="Proteomes" id="UP000182598">
    <property type="component" value="Unassembled WGS sequence"/>
</dbReference>
<dbReference type="RefSeq" id="WP_055439341.1">
    <property type="nucleotide sequence ID" value="NZ_CYHB01000004.1"/>
</dbReference>
<dbReference type="Gene3D" id="3.30.700.10">
    <property type="entry name" value="Glycoprotein, Type 4 Pilin"/>
    <property type="match status" value="1"/>
</dbReference>
<dbReference type="SUPFAM" id="SSF54523">
    <property type="entry name" value="Pili subunits"/>
    <property type="match status" value="1"/>
</dbReference>
<evidence type="ECO:0000313" key="2">
    <source>
        <dbReference type="EMBL" id="CUA87010.1"/>
    </source>
</evidence>
<organism evidence="2 3">
    <name type="scientific">Pseudidiomarina woesei</name>
    <dbReference type="NCBI Taxonomy" id="1381080"/>
    <lineage>
        <taxon>Bacteria</taxon>
        <taxon>Pseudomonadati</taxon>
        <taxon>Pseudomonadota</taxon>
        <taxon>Gammaproteobacteria</taxon>
        <taxon>Alteromonadales</taxon>
        <taxon>Idiomarinaceae</taxon>
        <taxon>Pseudidiomarina</taxon>
    </lineage>
</organism>
<dbReference type="OrthoDB" id="6238397at2"/>
<dbReference type="AlphaFoldDB" id="A0A0K6H842"/>